<gene>
    <name evidence="2" type="ORF">OSJNBa0091J06.3</name>
</gene>
<sequence>MVEEDPHDFFSQSYNDAPAAHMNGSEYDFSQGSLGHAGSSVGIHFGGGGGRGSRGLDLNSQADAFPDFASYQQILQPVSGNGGVRARAPSMSHDGPPFFEFGVFGGGGRLGASLFQGTSVAEDDANDEDEEDIGPDGQPTEKGDARKFRNGNPEYLDFLIELFQGVAVDGSTAYFPGFDEDEEEGEEEAGETRRGETTTWDGFENSPMSTNSRKRGSSSCDVSTASSPGKKKQEPSGEAHEGPAQFFLL</sequence>
<dbReference type="AlphaFoldDB" id="Q7G6I7"/>
<dbReference type="EMBL" id="AC113338">
    <property type="protein sequence ID" value="AAM08647.1"/>
    <property type="molecule type" value="Genomic_DNA"/>
</dbReference>
<feature type="region of interest" description="Disordered" evidence="1">
    <location>
        <begin position="121"/>
        <end position="149"/>
    </location>
</feature>
<feature type="compositionally biased region" description="Acidic residues" evidence="1">
    <location>
        <begin position="121"/>
        <end position="134"/>
    </location>
</feature>
<organism evidence="2 3">
    <name type="scientific">Oryza sativa subsp. japonica</name>
    <name type="common">Rice</name>
    <dbReference type="NCBI Taxonomy" id="39947"/>
    <lineage>
        <taxon>Eukaryota</taxon>
        <taxon>Viridiplantae</taxon>
        <taxon>Streptophyta</taxon>
        <taxon>Embryophyta</taxon>
        <taxon>Tracheophyta</taxon>
        <taxon>Spermatophyta</taxon>
        <taxon>Magnoliopsida</taxon>
        <taxon>Liliopsida</taxon>
        <taxon>Poales</taxon>
        <taxon>Poaceae</taxon>
        <taxon>BOP clade</taxon>
        <taxon>Oryzoideae</taxon>
        <taxon>Oryzeae</taxon>
        <taxon>Oryzinae</taxon>
        <taxon>Oryza</taxon>
        <taxon>Oryza sativa</taxon>
    </lineage>
</organism>
<dbReference type="PANTHER" id="PTHR47069:SF11">
    <property type="entry name" value="OS04G0275550 PROTEIN"/>
    <property type="match status" value="1"/>
</dbReference>
<dbReference type="PANTHER" id="PTHR47069">
    <property type="match status" value="1"/>
</dbReference>
<evidence type="ECO:0000313" key="3">
    <source>
        <dbReference type="Proteomes" id="UP000000763"/>
    </source>
</evidence>
<evidence type="ECO:0000313" key="2">
    <source>
        <dbReference type="EMBL" id="AAM08647.1"/>
    </source>
</evidence>
<protein>
    <submittedName>
        <fullName evidence="2">Uncharacterized protein</fullName>
    </submittedName>
</protein>
<reference evidence="3" key="2">
    <citation type="journal article" date="2008" name="Nucleic Acids Res.">
        <title>The rice annotation project database (RAP-DB): 2008 update.</title>
        <authorList>
            <consortium name="The rice annotation project (RAP)"/>
        </authorList>
    </citation>
    <scope>GENOME REANNOTATION</scope>
    <source>
        <strain evidence="3">cv. Nipponbare</strain>
    </source>
</reference>
<dbReference type="Proteomes" id="UP000000763">
    <property type="component" value="Chromosome 10"/>
</dbReference>
<proteinExistence type="predicted"/>
<feature type="compositionally biased region" description="Polar residues" evidence="1">
    <location>
        <begin position="206"/>
        <end position="227"/>
    </location>
</feature>
<evidence type="ECO:0000256" key="1">
    <source>
        <dbReference type="SAM" id="MobiDB-lite"/>
    </source>
</evidence>
<reference evidence="3" key="1">
    <citation type="journal article" date="2005" name="Nature">
        <title>The map-based sequence of the rice genome.</title>
        <authorList>
            <consortium name="International rice genome sequencing project (IRGSP)"/>
            <person name="Matsumoto T."/>
            <person name="Wu J."/>
            <person name="Kanamori H."/>
            <person name="Katayose Y."/>
            <person name="Fujisawa M."/>
            <person name="Namiki N."/>
            <person name="Mizuno H."/>
            <person name="Yamamoto K."/>
            <person name="Antonio B.A."/>
            <person name="Baba T."/>
            <person name="Sakata K."/>
            <person name="Nagamura Y."/>
            <person name="Aoki H."/>
            <person name="Arikawa K."/>
            <person name="Arita K."/>
            <person name="Bito T."/>
            <person name="Chiden Y."/>
            <person name="Fujitsuka N."/>
            <person name="Fukunaka R."/>
            <person name="Hamada M."/>
            <person name="Harada C."/>
            <person name="Hayashi A."/>
            <person name="Hijishita S."/>
            <person name="Honda M."/>
            <person name="Hosokawa S."/>
            <person name="Ichikawa Y."/>
            <person name="Idonuma A."/>
            <person name="Iijima M."/>
            <person name="Ikeda M."/>
            <person name="Ikeno M."/>
            <person name="Ito K."/>
            <person name="Ito S."/>
            <person name="Ito T."/>
            <person name="Ito Y."/>
            <person name="Ito Y."/>
            <person name="Iwabuchi A."/>
            <person name="Kamiya K."/>
            <person name="Karasawa W."/>
            <person name="Kurita K."/>
            <person name="Katagiri S."/>
            <person name="Kikuta A."/>
            <person name="Kobayashi H."/>
            <person name="Kobayashi N."/>
            <person name="Machita K."/>
            <person name="Maehara T."/>
            <person name="Masukawa M."/>
            <person name="Mizubayashi T."/>
            <person name="Mukai Y."/>
            <person name="Nagasaki H."/>
            <person name="Nagata Y."/>
            <person name="Naito S."/>
            <person name="Nakashima M."/>
            <person name="Nakama Y."/>
            <person name="Nakamichi Y."/>
            <person name="Nakamura M."/>
            <person name="Meguro A."/>
            <person name="Negishi M."/>
            <person name="Ohta I."/>
            <person name="Ohta T."/>
            <person name="Okamoto M."/>
            <person name="Ono N."/>
            <person name="Saji S."/>
            <person name="Sakaguchi M."/>
            <person name="Sakai K."/>
            <person name="Shibata M."/>
            <person name="Shimokawa T."/>
            <person name="Song J."/>
            <person name="Takazaki Y."/>
            <person name="Terasawa K."/>
            <person name="Tsugane M."/>
            <person name="Tsuji K."/>
            <person name="Ueda S."/>
            <person name="Waki K."/>
            <person name="Yamagata H."/>
            <person name="Yamamoto M."/>
            <person name="Yamamoto S."/>
            <person name="Yamane H."/>
            <person name="Yoshiki S."/>
            <person name="Yoshihara R."/>
            <person name="Yukawa K."/>
            <person name="Zhong H."/>
            <person name="Yano M."/>
            <person name="Yuan Q."/>
            <person name="Ouyang S."/>
            <person name="Liu J."/>
            <person name="Jones K.M."/>
            <person name="Gansberger K."/>
            <person name="Moffat K."/>
            <person name="Hill J."/>
            <person name="Bera J."/>
            <person name="Fadrosh D."/>
            <person name="Jin S."/>
            <person name="Johri S."/>
            <person name="Kim M."/>
            <person name="Overton L."/>
            <person name="Reardon M."/>
            <person name="Tsitrin T."/>
            <person name="Vuong H."/>
            <person name="Weaver B."/>
            <person name="Ciecko A."/>
            <person name="Tallon L."/>
            <person name="Jackson J."/>
            <person name="Pai G."/>
            <person name="Aken S.V."/>
            <person name="Utterback T."/>
            <person name="Reidmuller S."/>
            <person name="Feldblyum T."/>
            <person name="Hsiao J."/>
            <person name="Zismann V."/>
            <person name="Iobst S."/>
            <person name="de Vazeille A.R."/>
            <person name="Buell C.R."/>
            <person name="Ying K."/>
            <person name="Li Y."/>
            <person name="Lu T."/>
            <person name="Huang Y."/>
            <person name="Zhao Q."/>
            <person name="Feng Q."/>
            <person name="Zhang L."/>
            <person name="Zhu J."/>
            <person name="Weng Q."/>
            <person name="Mu J."/>
            <person name="Lu Y."/>
            <person name="Fan D."/>
            <person name="Liu Y."/>
            <person name="Guan J."/>
            <person name="Zhang Y."/>
            <person name="Yu S."/>
            <person name="Liu X."/>
            <person name="Zhang Y."/>
            <person name="Hong G."/>
            <person name="Han B."/>
            <person name="Choisne N."/>
            <person name="Demange N."/>
            <person name="Orjeda G."/>
            <person name="Samain S."/>
            <person name="Cattolico L."/>
            <person name="Pelletier E."/>
            <person name="Couloux A."/>
            <person name="Segurens B."/>
            <person name="Wincker P."/>
            <person name="D'Hont A."/>
            <person name="Scarpelli C."/>
            <person name="Weissenbach J."/>
            <person name="Salanoubat M."/>
            <person name="Quetier F."/>
            <person name="Yu Y."/>
            <person name="Kim H.R."/>
            <person name="Rambo T."/>
            <person name="Currie J."/>
            <person name="Collura K."/>
            <person name="Luo M."/>
            <person name="Yang T."/>
            <person name="Ammiraju J.S.S."/>
            <person name="Engler F."/>
            <person name="Soderlund C."/>
            <person name="Wing R.A."/>
            <person name="Palmer L.E."/>
            <person name="de la Bastide M."/>
            <person name="Spiegel L."/>
            <person name="Nascimento L."/>
            <person name="Zutavern T."/>
            <person name="O'Shaughnessy A."/>
            <person name="Dike S."/>
            <person name="Dedhia N."/>
            <person name="Preston R."/>
            <person name="Balija V."/>
            <person name="McCombie W.R."/>
            <person name="Chow T."/>
            <person name="Chen H."/>
            <person name="Chung M."/>
            <person name="Chen C."/>
            <person name="Shaw J."/>
            <person name="Wu H."/>
            <person name="Hsiao K."/>
            <person name="Chao Y."/>
            <person name="Chu M."/>
            <person name="Cheng C."/>
            <person name="Hour A."/>
            <person name="Lee P."/>
            <person name="Lin S."/>
            <person name="Lin Y."/>
            <person name="Liou J."/>
            <person name="Liu S."/>
            <person name="Hsing Y."/>
            <person name="Raghuvanshi S."/>
            <person name="Mohanty A."/>
            <person name="Bharti A.K."/>
            <person name="Gaur A."/>
            <person name="Gupta V."/>
            <person name="Kumar D."/>
            <person name="Ravi V."/>
            <person name="Vij S."/>
            <person name="Kapur A."/>
            <person name="Khurana P."/>
            <person name="Khurana P."/>
            <person name="Khurana J.P."/>
            <person name="Tyagi A.K."/>
            <person name="Gaikwad K."/>
            <person name="Singh A."/>
            <person name="Dalal V."/>
            <person name="Srivastava S."/>
            <person name="Dixit A."/>
            <person name="Pal A.K."/>
            <person name="Ghazi I.A."/>
            <person name="Yadav M."/>
            <person name="Pandit A."/>
            <person name="Bhargava A."/>
            <person name="Sureshbabu K."/>
            <person name="Batra K."/>
            <person name="Sharma T.R."/>
            <person name="Mohapatra T."/>
            <person name="Singh N.K."/>
            <person name="Messing J."/>
            <person name="Nelson A.B."/>
            <person name="Fuks G."/>
            <person name="Kavchok S."/>
            <person name="Keizer G."/>
            <person name="Linton E."/>
            <person name="Llaca V."/>
            <person name="Song R."/>
            <person name="Tanyolac B."/>
            <person name="Young S."/>
            <person name="Ho-Il K."/>
            <person name="Hahn J.H."/>
            <person name="Sangsakoo G."/>
            <person name="Vanavichit A."/>
            <person name="de Mattos Luiz.A.T."/>
            <person name="Zimmer P.D."/>
            <person name="Malone G."/>
            <person name="Dellagostin O."/>
            <person name="de Oliveira A.C."/>
            <person name="Bevan M."/>
            <person name="Bancroft I."/>
            <person name="Minx P."/>
            <person name="Cordum H."/>
            <person name="Wilson R."/>
            <person name="Cheng Z."/>
            <person name="Jin W."/>
            <person name="Jiang J."/>
            <person name="Leong S.A."/>
            <person name="Iwama H."/>
            <person name="Gojobori T."/>
            <person name="Itoh T."/>
            <person name="Niimura Y."/>
            <person name="Fujii Y."/>
            <person name="Habara T."/>
            <person name="Sakai H."/>
            <person name="Sato Y."/>
            <person name="Wilson G."/>
            <person name="Kumar K."/>
            <person name="McCouch S."/>
            <person name="Juretic N."/>
            <person name="Hoen D."/>
            <person name="Wright S."/>
            <person name="Bruskiewich R."/>
            <person name="Bureau T."/>
            <person name="Miyao A."/>
            <person name="Hirochika H."/>
            <person name="Nishikawa T."/>
            <person name="Kadowaki K."/>
            <person name="Sugiura M."/>
            <person name="Burr B."/>
            <person name="Sasaki T."/>
        </authorList>
    </citation>
    <scope>NUCLEOTIDE SEQUENCE [LARGE SCALE GENOMIC DNA]</scope>
    <source>
        <strain evidence="3">cv. Nipponbare</strain>
    </source>
</reference>
<name>Q7G6I7_ORYSJ</name>
<feature type="compositionally biased region" description="Basic and acidic residues" evidence="1">
    <location>
        <begin position="231"/>
        <end position="241"/>
    </location>
</feature>
<accession>Q7G6I7</accession>
<feature type="region of interest" description="Disordered" evidence="1">
    <location>
        <begin position="173"/>
        <end position="249"/>
    </location>
</feature>
<feature type="compositionally biased region" description="Acidic residues" evidence="1">
    <location>
        <begin position="178"/>
        <end position="189"/>
    </location>
</feature>